<accession>A0ABY4RA61</accession>
<evidence type="ECO:0000313" key="3">
    <source>
        <dbReference type="Proteomes" id="UP001056635"/>
    </source>
</evidence>
<keyword evidence="3" id="KW-1185">Reference proteome</keyword>
<dbReference type="PROSITE" id="PS51257">
    <property type="entry name" value="PROKAR_LIPOPROTEIN"/>
    <property type="match status" value="1"/>
</dbReference>
<dbReference type="EMBL" id="CP082904">
    <property type="protein sequence ID" value="UQY43696.1"/>
    <property type="molecule type" value="Genomic_DNA"/>
</dbReference>
<organism evidence="2 3">
    <name type="scientific">Mixta hanseatica</name>
    <dbReference type="NCBI Taxonomy" id="2872648"/>
    <lineage>
        <taxon>Bacteria</taxon>
        <taxon>Pseudomonadati</taxon>
        <taxon>Pseudomonadota</taxon>
        <taxon>Gammaproteobacteria</taxon>
        <taxon>Enterobacterales</taxon>
        <taxon>Erwiniaceae</taxon>
        <taxon>Mixta</taxon>
    </lineage>
</organism>
<protein>
    <recommendedName>
        <fullName evidence="4">DUF2523 domain-containing protein</fullName>
    </recommendedName>
</protein>
<feature type="transmembrane region" description="Helical" evidence="1">
    <location>
        <begin position="7"/>
        <end position="30"/>
    </location>
</feature>
<keyword evidence="1" id="KW-1133">Transmembrane helix</keyword>
<reference evidence="2" key="1">
    <citation type="submission" date="2021-09" db="EMBL/GenBank/DDBJ databases">
        <title>First case of bloodstream infection caused by Mixta hanseatica sp. nov., a member of the Erwiniaceae family.</title>
        <authorList>
            <person name="Both A."/>
            <person name="Huang J."/>
            <person name="Wenzel P."/>
            <person name="Aepfelbacher M."/>
            <person name="Rohde H."/>
            <person name="Christner M."/>
            <person name="Hentschke M."/>
        </authorList>
    </citation>
    <scope>NUCLEOTIDE SEQUENCE</scope>
    <source>
        <strain evidence="2">X22927</strain>
    </source>
</reference>
<feature type="transmembrane region" description="Helical" evidence="1">
    <location>
        <begin position="65"/>
        <end position="86"/>
    </location>
</feature>
<evidence type="ECO:0000256" key="1">
    <source>
        <dbReference type="SAM" id="Phobius"/>
    </source>
</evidence>
<dbReference type="Proteomes" id="UP001056635">
    <property type="component" value="Chromosome"/>
</dbReference>
<name>A0ABY4RA61_9GAMM</name>
<sequence>MKLLLRIIFKVALFLVVFIACALAVPYGALTDQLTKNMSLDMAIKISEVVLGETYPEPYEFVDSLITTVLNIPVSIIIYAFLIKVFRYFKRHKSV</sequence>
<evidence type="ECO:0008006" key="4">
    <source>
        <dbReference type="Google" id="ProtNLM"/>
    </source>
</evidence>
<gene>
    <name evidence="2" type="ORF">K6958_17835</name>
</gene>
<keyword evidence="1" id="KW-0472">Membrane</keyword>
<proteinExistence type="predicted"/>
<dbReference type="RefSeq" id="WP_249892364.1">
    <property type="nucleotide sequence ID" value="NZ_CP082904.1"/>
</dbReference>
<keyword evidence="1" id="KW-0812">Transmembrane</keyword>
<evidence type="ECO:0000313" key="2">
    <source>
        <dbReference type="EMBL" id="UQY43696.1"/>
    </source>
</evidence>